<feature type="chain" id="PRO_5029661934" evidence="3">
    <location>
        <begin position="18"/>
        <end position="384"/>
    </location>
</feature>
<protein>
    <submittedName>
        <fullName evidence="4">Mucin-associated surface protein (MASP) subgroup S061</fullName>
    </submittedName>
</protein>
<feature type="compositionally biased region" description="Polar residues" evidence="1">
    <location>
        <begin position="344"/>
        <end position="361"/>
    </location>
</feature>
<keyword evidence="2" id="KW-0472">Membrane</keyword>
<feature type="transmembrane region" description="Helical" evidence="2">
    <location>
        <begin position="126"/>
        <end position="145"/>
    </location>
</feature>
<feature type="compositionally biased region" description="Basic and acidic residues" evidence="1">
    <location>
        <begin position="319"/>
        <end position="338"/>
    </location>
</feature>
<keyword evidence="2" id="KW-1133">Transmembrane helix</keyword>
<evidence type="ECO:0000313" key="5">
    <source>
        <dbReference type="Proteomes" id="UP000583944"/>
    </source>
</evidence>
<dbReference type="PANTHER" id="PTHR21515">
    <property type="entry name" value="MAJOR SPERM PROTEIN"/>
    <property type="match status" value="1"/>
</dbReference>
<evidence type="ECO:0000256" key="3">
    <source>
        <dbReference type="SAM" id="SignalP"/>
    </source>
</evidence>
<feature type="compositionally biased region" description="Acidic residues" evidence="1">
    <location>
        <begin position="245"/>
        <end position="260"/>
    </location>
</feature>
<gene>
    <name evidence="4" type="ORF">ECC02_010331</name>
</gene>
<reference evidence="4 5" key="1">
    <citation type="journal article" date="2019" name="Genome Biol. Evol.">
        <title>Nanopore Sequencing Significantly Improves Genome Assembly of the Protozoan Parasite Trypanosoma cruzi.</title>
        <authorList>
            <person name="Diaz-Viraque F."/>
            <person name="Pita S."/>
            <person name="Greif G."/>
            <person name="de Souza R.C.M."/>
            <person name="Iraola G."/>
            <person name="Robello C."/>
        </authorList>
    </citation>
    <scope>NUCLEOTIDE SEQUENCE [LARGE SCALE GENOMIC DNA]</scope>
    <source>
        <strain evidence="4 5">Berenice</strain>
    </source>
</reference>
<dbReference type="EMBL" id="JABDHM010000170">
    <property type="protein sequence ID" value="KAF5216866.1"/>
    <property type="molecule type" value="Genomic_DNA"/>
</dbReference>
<dbReference type="AlphaFoldDB" id="A0A7J6XRT4"/>
<comment type="caution">
    <text evidence="4">The sequence shown here is derived from an EMBL/GenBank/DDBJ whole genome shotgun (WGS) entry which is preliminary data.</text>
</comment>
<feature type="compositionally biased region" description="Basic and acidic residues" evidence="1">
    <location>
        <begin position="234"/>
        <end position="244"/>
    </location>
</feature>
<evidence type="ECO:0000256" key="2">
    <source>
        <dbReference type="SAM" id="Phobius"/>
    </source>
</evidence>
<dbReference type="VEuPathDB" id="TriTrypDB:ECC02_010331"/>
<feature type="transmembrane region" description="Helical" evidence="2">
    <location>
        <begin position="367"/>
        <end position="383"/>
    </location>
</feature>
<organism evidence="4 5">
    <name type="scientific">Trypanosoma cruzi</name>
    <dbReference type="NCBI Taxonomy" id="5693"/>
    <lineage>
        <taxon>Eukaryota</taxon>
        <taxon>Discoba</taxon>
        <taxon>Euglenozoa</taxon>
        <taxon>Kinetoplastea</taxon>
        <taxon>Metakinetoplastina</taxon>
        <taxon>Trypanosomatida</taxon>
        <taxon>Trypanosomatidae</taxon>
        <taxon>Trypanosoma</taxon>
        <taxon>Schizotrypanum</taxon>
    </lineage>
</organism>
<evidence type="ECO:0000313" key="4">
    <source>
        <dbReference type="EMBL" id="KAF5216866.1"/>
    </source>
</evidence>
<keyword evidence="2" id="KW-0812">Transmembrane</keyword>
<feature type="region of interest" description="Disordered" evidence="1">
    <location>
        <begin position="153"/>
        <end position="361"/>
    </location>
</feature>
<feature type="signal peptide" evidence="3">
    <location>
        <begin position="1"/>
        <end position="17"/>
    </location>
</feature>
<keyword evidence="3" id="KW-0732">Signal</keyword>
<dbReference type="Proteomes" id="UP000583944">
    <property type="component" value="Unassembled WGS sequence"/>
</dbReference>
<name>A0A7J6XRT4_TRYCR</name>
<sequence length="384" mass="40518">MIVFCFTCFCCRAVCSALCPAFVHIERIADTLISMRTGALGLFFFLIIVFYCFLNLWFAGRCASSAIVVIPSVSWCMRCCCWGAAICCCAWCSGCVYLFALSLRRVTFALGCAQETGVMAMMTGRVLLVCALCVLWCGVCGGGLAETTQGLLDTASEESESPKKNKDTGGSAGTDGPTAETKAPQAADRGSKEQEGTVEQAAASVPGVTGAGAGMETAPQPGREATESAKGTRGNKEETKKEEESEKELEEGEEEEEEKKEEEREKEKKEEDDTDAKKGISADSQEQRSLPSGAEGASNQTKPKSAQTTDVNDPAAEGAGKRKEKQNENKEANPKKTPVEATAMKTTTATPGDSDSSTAVPHTTSPLLLLLVFACAAAAAVVAA</sequence>
<feature type="compositionally biased region" description="Polar residues" evidence="1">
    <location>
        <begin position="297"/>
        <end position="311"/>
    </location>
</feature>
<feature type="transmembrane region" description="Helical" evidence="2">
    <location>
        <begin position="40"/>
        <end position="58"/>
    </location>
</feature>
<proteinExistence type="predicted"/>
<accession>A0A7J6XRT4</accession>
<evidence type="ECO:0000256" key="1">
    <source>
        <dbReference type="SAM" id="MobiDB-lite"/>
    </source>
</evidence>
<feature type="compositionally biased region" description="Basic and acidic residues" evidence="1">
    <location>
        <begin position="261"/>
        <end position="280"/>
    </location>
</feature>
<feature type="transmembrane region" description="Helical" evidence="2">
    <location>
        <begin position="79"/>
        <end position="100"/>
    </location>
</feature>